<dbReference type="AlphaFoldDB" id="A0A7N5P819"/>
<dbReference type="PANTHER" id="PTHR15606:SF7">
    <property type="entry name" value="DNAJ HOMOLOG SUBFAMILY C MEMBER 8"/>
    <property type="match status" value="1"/>
</dbReference>
<reference evidence="1" key="2">
    <citation type="submission" date="2025-08" db="UniProtKB">
        <authorList>
            <consortium name="Ensembl"/>
        </authorList>
    </citation>
    <scope>IDENTIFICATION</scope>
</reference>
<evidence type="ECO:0000313" key="1">
    <source>
        <dbReference type="Ensembl" id="ENSAMEP00000040105.1"/>
    </source>
</evidence>
<dbReference type="Ensembl" id="ENSAMET00000046149.1">
    <property type="protein sequence ID" value="ENSAMEP00000040105.1"/>
    <property type="gene ID" value="ENSAMEG00000028219.1"/>
</dbReference>
<dbReference type="InParanoid" id="A0A7N5P819"/>
<dbReference type="GO" id="GO:0005634">
    <property type="term" value="C:nucleus"/>
    <property type="evidence" value="ECO:0007669"/>
    <property type="project" value="TreeGrafter"/>
</dbReference>
<reference evidence="1" key="3">
    <citation type="submission" date="2025-09" db="UniProtKB">
        <authorList>
            <consortium name="Ensembl"/>
        </authorList>
    </citation>
    <scope>IDENTIFICATION</scope>
</reference>
<dbReference type="InterPro" id="IPR042858">
    <property type="entry name" value="DNAJC8"/>
</dbReference>
<dbReference type="Proteomes" id="UP000008912">
    <property type="component" value="Unassembled WGS sequence"/>
</dbReference>
<evidence type="ECO:0000313" key="2">
    <source>
        <dbReference type="Proteomes" id="UP000008912"/>
    </source>
</evidence>
<sequence>MLIYRLAASSGAPAGRGSPEEAFMTFYNEVKQIKKGDSVLTSKDHIERLTCPASSDFPLNQFEVLQMDPEVTDEGIKKKFQQ</sequence>
<protein>
    <submittedName>
        <fullName evidence="1">Uncharacterized protein</fullName>
    </submittedName>
</protein>
<keyword evidence="2" id="KW-1185">Reference proteome</keyword>
<proteinExistence type="predicted"/>
<dbReference type="PANTHER" id="PTHR15606">
    <property type="entry name" value="DNAJ HOMOLOG SUBFAMILY C MEMBER 8/LIPOPOLYSACCHARIDE SPECIFIC RESPONSE-7-RELATED"/>
    <property type="match status" value="1"/>
</dbReference>
<organism evidence="1 2">
    <name type="scientific">Ailuropoda melanoleuca</name>
    <name type="common">Giant panda</name>
    <dbReference type="NCBI Taxonomy" id="9646"/>
    <lineage>
        <taxon>Eukaryota</taxon>
        <taxon>Metazoa</taxon>
        <taxon>Chordata</taxon>
        <taxon>Craniata</taxon>
        <taxon>Vertebrata</taxon>
        <taxon>Euteleostomi</taxon>
        <taxon>Mammalia</taxon>
        <taxon>Eutheria</taxon>
        <taxon>Laurasiatheria</taxon>
        <taxon>Carnivora</taxon>
        <taxon>Caniformia</taxon>
        <taxon>Ursidae</taxon>
        <taxon>Ailuropoda</taxon>
    </lineage>
</organism>
<accession>A0A7N5P819</accession>
<reference evidence="1 2" key="1">
    <citation type="journal article" date="2010" name="Nature">
        <title>The sequence and de novo assembly of the giant panda genome.</title>
        <authorList>
            <person name="Li R."/>
            <person name="Fan W."/>
            <person name="Tian G."/>
            <person name="Zhu H."/>
            <person name="He L."/>
            <person name="Cai J."/>
            <person name="Huang Q."/>
            <person name="Cai Q."/>
            <person name="Li B."/>
            <person name="Bai Y."/>
            <person name="Zhang Z."/>
            <person name="Zhang Y."/>
            <person name="Wang W."/>
            <person name="Li J."/>
            <person name="Wei F."/>
            <person name="Li H."/>
            <person name="Jian M."/>
            <person name="Li J."/>
            <person name="Zhang Z."/>
            <person name="Nielsen R."/>
            <person name="Li D."/>
            <person name="Gu W."/>
            <person name="Yang Z."/>
            <person name="Xuan Z."/>
            <person name="Ryder O.A."/>
            <person name="Leung F.C."/>
            <person name="Zhou Y."/>
            <person name="Cao J."/>
            <person name="Sun X."/>
            <person name="Fu Y."/>
            <person name="Fang X."/>
            <person name="Guo X."/>
            <person name="Wang B."/>
            <person name="Hou R."/>
            <person name="Shen F."/>
            <person name="Mu B."/>
            <person name="Ni P."/>
            <person name="Lin R."/>
            <person name="Qian W."/>
            <person name="Wang G."/>
            <person name="Yu C."/>
            <person name="Nie W."/>
            <person name="Wang J."/>
            <person name="Wu Z."/>
            <person name="Liang H."/>
            <person name="Min J."/>
            <person name="Wu Q."/>
            <person name="Cheng S."/>
            <person name="Ruan J."/>
            <person name="Wang M."/>
            <person name="Shi Z."/>
            <person name="Wen M."/>
            <person name="Liu B."/>
            <person name="Ren X."/>
            <person name="Zheng H."/>
            <person name="Dong D."/>
            <person name="Cook K."/>
            <person name="Shan G."/>
            <person name="Zhang H."/>
            <person name="Kosiol C."/>
            <person name="Xie X."/>
            <person name="Lu Z."/>
            <person name="Zheng H."/>
            <person name="Li Y."/>
            <person name="Steiner C.C."/>
            <person name="Lam T.T."/>
            <person name="Lin S."/>
            <person name="Zhang Q."/>
            <person name="Li G."/>
            <person name="Tian J."/>
            <person name="Gong T."/>
            <person name="Liu H."/>
            <person name="Zhang D."/>
            <person name="Fang L."/>
            <person name="Ye C."/>
            <person name="Zhang J."/>
            <person name="Hu W."/>
            <person name="Xu A."/>
            <person name="Ren Y."/>
            <person name="Zhang G."/>
            <person name="Bruford M.W."/>
            <person name="Li Q."/>
            <person name="Ma L."/>
            <person name="Guo Y."/>
            <person name="An N."/>
            <person name="Hu Y."/>
            <person name="Zheng Y."/>
            <person name="Shi Y."/>
            <person name="Li Z."/>
            <person name="Liu Q."/>
            <person name="Chen Y."/>
            <person name="Zhao J."/>
            <person name="Qu N."/>
            <person name="Zhao S."/>
            <person name="Tian F."/>
            <person name="Wang X."/>
            <person name="Wang H."/>
            <person name="Xu L."/>
            <person name="Liu X."/>
            <person name="Vinar T."/>
            <person name="Wang Y."/>
            <person name="Lam T.W."/>
            <person name="Yiu S.M."/>
            <person name="Liu S."/>
            <person name="Zhang H."/>
            <person name="Li D."/>
            <person name="Huang Y."/>
            <person name="Wang X."/>
            <person name="Yang G."/>
            <person name="Jiang Z."/>
            <person name="Wang J."/>
            <person name="Qin N."/>
            <person name="Li L."/>
            <person name="Li J."/>
            <person name="Bolund L."/>
            <person name="Kristiansen K."/>
            <person name="Wong G.K."/>
            <person name="Olson M."/>
            <person name="Zhang X."/>
            <person name="Li S."/>
            <person name="Yang H."/>
            <person name="Wang J."/>
            <person name="Wang J."/>
        </authorList>
    </citation>
    <scope>NUCLEOTIDE SEQUENCE [LARGE SCALE GENOMIC DNA]</scope>
</reference>
<name>A0A7N5P819_AILME</name>
<dbReference type="GeneTree" id="ENSGT00940000165187"/>